<proteinExistence type="predicted"/>
<protein>
    <submittedName>
        <fullName evidence="2">Uncharacterized protein</fullName>
    </submittedName>
</protein>
<name>A0A9W9QIP1_PENBR</name>
<keyword evidence="1" id="KW-0732">Signal</keyword>
<evidence type="ECO:0000256" key="1">
    <source>
        <dbReference type="SAM" id="SignalP"/>
    </source>
</evidence>
<accession>A0A9W9QIP1</accession>
<dbReference type="AlphaFoldDB" id="A0A9W9QIP1"/>
<evidence type="ECO:0000313" key="3">
    <source>
        <dbReference type="Proteomes" id="UP001147695"/>
    </source>
</evidence>
<gene>
    <name evidence="2" type="ORF">N7452_007734</name>
</gene>
<feature type="signal peptide" evidence="1">
    <location>
        <begin position="1"/>
        <end position="20"/>
    </location>
</feature>
<dbReference type="EMBL" id="JAPZBQ010000004">
    <property type="protein sequence ID" value="KAJ5335331.1"/>
    <property type="molecule type" value="Genomic_DNA"/>
</dbReference>
<reference evidence="2" key="2">
    <citation type="journal article" date="2023" name="IMA Fungus">
        <title>Comparative genomic study of the Penicillium genus elucidates a diverse pangenome and 15 lateral gene transfer events.</title>
        <authorList>
            <person name="Petersen C."/>
            <person name="Sorensen T."/>
            <person name="Nielsen M.R."/>
            <person name="Sondergaard T.E."/>
            <person name="Sorensen J.L."/>
            <person name="Fitzpatrick D.A."/>
            <person name="Frisvad J.C."/>
            <person name="Nielsen K.L."/>
        </authorList>
    </citation>
    <scope>NUCLEOTIDE SEQUENCE</scope>
    <source>
        <strain evidence="2">IBT 35673</strain>
    </source>
</reference>
<feature type="chain" id="PRO_5040924202" evidence="1">
    <location>
        <begin position="21"/>
        <end position="253"/>
    </location>
</feature>
<evidence type="ECO:0000313" key="2">
    <source>
        <dbReference type="EMBL" id="KAJ5335331.1"/>
    </source>
</evidence>
<dbReference type="Proteomes" id="UP001147695">
    <property type="component" value="Unassembled WGS sequence"/>
</dbReference>
<reference evidence="2" key="1">
    <citation type="submission" date="2022-12" db="EMBL/GenBank/DDBJ databases">
        <authorList>
            <person name="Petersen C."/>
        </authorList>
    </citation>
    <scope>NUCLEOTIDE SEQUENCE</scope>
    <source>
        <strain evidence="2">IBT 35673</strain>
    </source>
</reference>
<organism evidence="2 3">
    <name type="scientific">Penicillium brevicompactum</name>
    <dbReference type="NCBI Taxonomy" id="5074"/>
    <lineage>
        <taxon>Eukaryota</taxon>
        <taxon>Fungi</taxon>
        <taxon>Dikarya</taxon>
        <taxon>Ascomycota</taxon>
        <taxon>Pezizomycotina</taxon>
        <taxon>Eurotiomycetes</taxon>
        <taxon>Eurotiomycetidae</taxon>
        <taxon>Eurotiales</taxon>
        <taxon>Aspergillaceae</taxon>
        <taxon>Penicillium</taxon>
    </lineage>
</organism>
<sequence>MGSLYAALALLLMTIGSVQGLPNTICLGGGQACAANILIGIRPPLHSRLAVCSNYQRIVITPDAITTTTTITATTIVGALSRRAELNALATISTPTSLPTYLGLPCRQRGIYGSACACLGIPRTISTAPTPVITTTVTVTTTPTVTATPTCIPGACGAYESFDCPEGICSCGSDPDKNPFCFVDSNCGSPRCTVNADCATGFKCLINSCCDPICVAVSSSSYVNPALQLHNAATIARVSDECTAVSCSDHDGP</sequence>
<comment type="caution">
    <text evidence="2">The sequence shown here is derived from an EMBL/GenBank/DDBJ whole genome shotgun (WGS) entry which is preliminary data.</text>
</comment>